<dbReference type="PANTHER" id="PTHR36766:SF51">
    <property type="entry name" value="DISEASE RESISTANCE RPP13-LIKE PROTEIN 1"/>
    <property type="match status" value="1"/>
</dbReference>
<dbReference type="GO" id="GO:0006952">
    <property type="term" value="P:defense response"/>
    <property type="evidence" value="ECO:0007669"/>
    <property type="project" value="UniProtKB-KW"/>
</dbReference>
<dbReference type="FunFam" id="3.40.50.300:FF:001091">
    <property type="entry name" value="Probable disease resistance protein At1g61300"/>
    <property type="match status" value="1"/>
</dbReference>
<dbReference type="PANTHER" id="PTHR36766">
    <property type="entry name" value="PLANT BROAD-SPECTRUM MILDEW RESISTANCE PROTEIN RPW8"/>
    <property type="match status" value="1"/>
</dbReference>
<dbReference type="EMBL" id="LRBV02000004">
    <property type="status" value="NOT_ANNOTATED_CDS"/>
    <property type="molecule type" value="Genomic_DNA"/>
</dbReference>
<dbReference type="Gene3D" id="1.20.5.4130">
    <property type="match status" value="1"/>
</dbReference>
<dbReference type="InterPro" id="IPR041118">
    <property type="entry name" value="Rx_N"/>
</dbReference>
<keyword evidence="4" id="KW-0611">Plant defense</keyword>
<evidence type="ECO:0000259" key="10">
    <source>
        <dbReference type="Pfam" id="PF25019"/>
    </source>
</evidence>
<accession>A0A7N2LKQ9</accession>
<dbReference type="InterPro" id="IPR057135">
    <property type="entry name" value="At4g27190-like_LRR"/>
</dbReference>
<dbReference type="Gene3D" id="1.10.8.430">
    <property type="entry name" value="Helical domain of apoptotic protease-activating factors"/>
    <property type="match status" value="1"/>
</dbReference>
<evidence type="ECO:0000259" key="9">
    <source>
        <dbReference type="Pfam" id="PF23559"/>
    </source>
</evidence>
<evidence type="ECO:0000259" key="6">
    <source>
        <dbReference type="Pfam" id="PF00931"/>
    </source>
</evidence>
<reference evidence="11 12" key="1">
    <citation type="journal article" date="2016" name="G3 (Bethesda)">
        <title>First Draft Assembly and Annotation of the Genome of a California Endemic Oak Quercus lobata Nee (Fagaceae).</title>
        <authorList>
            <person name="Sork V.L."/>
            <person name="Fitz-Gibbon S.T."/>
            <person name="Puiu D."/>
            <person name="Crepeau M."/>
            <person name="Gugger P.F."/>
            <person name="Sherman R."/>
            <person name="Stevens K."/>
            <person name="Langley C.H."/>
            <person name="Pellegrini M."/>
            <person name="Salzberg S.L."/>
        </authorList>
    </citation>
    <scope>NUCLEOTIDE SEQUENCE [LARGE SCALE GENOMIC DNA]</scope>
    <source>
        <strain evidence="11 12">cv. SW786</strain>
    </source>
</reference>
<dbReference type="Pfam" id="PF18052">
    <property type="entry name" value="Rx_N"/>
    <property type="match status" value="1"/>
</dbReference>
<dbReference type="InParanoid" id="A0A7N2LKQ9"/>
<protein>
    <recommendedName>
        <fullName evidence="13">Disease resistance RPP13-like protein 1</fullName>
    </recommendedName>
</protein>
<dbReference type="GO" id="GO:0043531">
    <property type="term" value="F:ADP binding"/>
    <property type="evidence" value="ECO:0007669"/>
    <property type="project" value="InterPro"/>
</dbReference>
<dbReference type="GO" id="GO:0005524">
    <property type="term" value="F:ATP binding"/>
    <property type="evidence" value="ECO:0007669"/>
    <property type="project" value="UniProtKB-KW"/>
</dbReference>
<dbReference type="InterPro" id="IPR056789">
    <property type="entry name" value="LRR_R13L1-DRL21"/>
</dbReference>
<dbReference type="SUPFAM" id="SSF52540">
    <property type="entry name" value="P-loop containing nucleoside triphosphate hydrolases"/>
    <property type="match status" value="1"/>
</dbReference>
<dbReference type="Gramene" id="QL04p083665:mrna">
    <property type="protein sequence ID" value="QL04p083665:mrna"/>
    <property type="gene ID" value="QL04p083665"/>
</dbReference>
<name>A0A7N2LKQ9_QUELO</name>
<dbReference type="FunFam" id="1.10.10.10:FF:000322">
    <property type="entry name" value="Probable disease resistance protein At1g63360"/>
    <property type="match status" value="1"/>
</dbReference>
<evidence type="ECO:0000256" key="3">
    <source>
        <dbReference type="ARBA" id="ARBA00022741"/>
    </source>
</evidence>
<evidence type="ECO:0000256" key="1">
    <source>
        <dbReference type="ARBA" id="ARBA00022614"/>
    </source>
</evidence>
<dbReference type="InterPro" id="IPR002182">
    <property type="entry name" value="NB-ARC"/>
</dbReference>
<keyword evidence="3" id="KW-0547">Nucleotide-binding</keyword>
<evidence type="ECO:0000259" key="8">
    <source>
        <dbReference type="Pfam" id="PF23247"/>
    </source>
</evidence>
<reference evidence="11" key="2">
    <citation type="submission" date="2021-01" db="UniProtKB">
        <authorList>
            <consortium name="EnsemblPlants"/>
        </authorList>
    </citation>
    <scope>IDENTIFICATION</scope>
</reference>
<feature type="domain" description="R13L1/DRL21-like LRR repeat region" evidence="10">
    <location>
        <begin position="553"/>
        <end position="680"/>
    </location>
</feature>
<dbReference type="Gene3D" id="3.40.50.300">
    <property type="entry name" value="P-loop containing nucleotide triphosphate hydrolases"/>
    <property type="match status" value="1"/>
</dbReference>
<evidence type="ECO:0000256" key="2">
    <source>
        <dbReference type="ARBA" id="ARBA00022737"/>
    </source>
</evidence>
<dbReference type="Pfam" id="PF23247">
    <property type="entry name" value="LRR_RPS2"/>
    <property type="match status" value="1"/>
</dbReference>
<evidence type="ECO:0000256" key="4">
    <source>
        <dbReference type="ARBA" id="ARBA00022821"/>
    </source>
</evidence>
<dbReference type="Pfam" id="PF00931">
    <property type="entry name" value="NB-ARC"/>
    <property type="match status" value="1"/>
</dbReference>
<dbReference type="Proteomes" id="UP000594261">
    <property type="component" value="Chromosome 4"/>
</dbReference>
<sequence>MSVIREAALSSLFGVLFDKLTSYYLLKIFQQEQVHADLNKWKIMLLKIHAVLDDAEEKWETSRLVKIWLDDLEDLAYDADDILDEFATEALRRELNPEPKKSKVRKIIDACVGSNRSFITLMRSKIANIDSRLQRIMKDKNDLELRENTGGKTTTTRSRVPTTSLVNERHTYGREEDKKAIIKLLLSSEDAQLSVIPIVGMGGLGKTTLAQLVYNAEDVTRYFDLKAWAFVSEVFDIVRVTKVILQSVTSEHCDASDLNLIQVKLKEKLYNKKFLQILDDVWNEDYDDWTKLCCPFEFGAPGSTIIVTTRNYGVSSTMGTAPAYELKELSSDACWHLFIQHALGVKKLTAHPKLEEIRWEILLRCKGSPLTTKVLGGVLRTKHNRDEWKNVLHSKIQDIPRETNGTIPVLKLSYQYLPSHLKWCFAYCSLFPTDYEFEENELVLLWMAKGLVQETERNKSMEDLGSEYFHDLLRRSFFQQSSNNGSLFIMHDLISDLVEWAARGFCALEWKIHWAIISNLRFLQREMPMGIEELKNLETLSNFVVGKGTRSKIGDLMNLEFLRGRICISSLENVLDVEDARRANLNGKKNLDALVIKWGSPHDHLQDARVAVDILDMLQPWTTVKELSIDGYVGEKFPTWLGDPSFSNIVDLRIVTCEKCMSLPAIGHLFSLKFLVIMSMAKVRSIGPEFYGEGHFKPFQFLEKLHFVNMQEWQDWIPYEVEYEEFPYLRELIISQCPKLQGKLPCHLPFLEKFSISNCKQLVVSIPSCPMLHELEIVGCKEVVTKNMDDLFLLKSIIFSIPGLKSLTKEFMKGLAKVENLKINDCNELTSLWQDSLTSLDRLEIWLCPSLINISLTSTLKVLYIKGCGALKSLPMSNCTCLECVTIEECNSLTFISRRQLPPTLKRLKIRSCENLQFLIDEGEAATLLRKLESIDSNASLLEHLFISDCPSLKCVSLRGDLFASLKHLEIWTCSKLTSLLSRDQLPMALKYLKVYNCPKLELLADKLHNNASLEYLKISNCEEIKFLPEGLHKLCHLNEIHIENCCSLVSFPDGGFIPTHLRNLWIIHCEKLEALPRMHNLTCLQTLFIHDCPSIVSFPDEGFPTNLKELSLRRVTNCKQVFEWGLHKLTSLRCLSIHANEFQDWQSFPKEEDGKMMMLLPTSLTSLRILNFPNIVLLSSKAFQNLSALEDLWISNCPKLASLPEKGLPPSLLQLYIYDCPVLKQRCKKDKEGEWFKINNIPCVEIDYRSIYEMEEEEQK</sequence>
<evidence type="ECO:0000313" key="12">
    <source>
        <dbReference type="Proteomes" id="UP000594261"/>
    </source>
</evidence>
<feature type="domain" description="Disease resistance N-terminal" evidence="7">
    <location>
        <begin position="8"/>
        <end position="101"/>
    </location>
</feature>
<evidence type="ECO:0000313" key="11">
    <source>
        <dbReference type="EnsemblPlants" id="QL04p083665:mrna"/>
    </source>
</evidence>
<dbReference type="InterPro" id="IPR027417">
    <property type="entry name" value="P-loop_NTPase"/>
</dbReference>
<keyword evidence="12" id="KW-1185">Reference proteome</keyword>
<dbReference type="EnsemblPlants" id="QL04p083665:mrna">
    <property type="protein sequence ID" value="QL04p083665:mrna"/>
    <property type="gene ID" value="QL04p083665"/>
</dbReference>
<dbReference type="OMA" id="IHANEFQ"/>
<dbReference type="InterPro" id="IPR036388">
    <property type="entry name" value="WH-like_DNA-bd_sf"/>
</dbReference>
<dbReference type="GO" id="GO:0051707">
    <property type="term" value="P:response to other organism"/>
    <property type="evidence" value="ECO:0007669"/>
    <property type="project" value="UniProtKB-ARBA"/>
</dbReference>
<dbReference type="SUPFAM" id="SSF52058">
    <property type="entry name" value="L domain-like"/>
    <property type="match status" value="3"/>
</dbReference>
<dbReference type="Pfam" id="PF23559">
    <property type="entry name" value="WHD_DRP"/>
    <property type="match status" value="1"/>
</dbReference>
<keyword evidence="2" id="KW-0677">Repeat</keyword>
<feature type="domain" description="NB-ARC" evidence="6">
    <location>
        <begin position="175"/>
        <end position="342"/>
    </location>
</feature>
<dbReference type="PRINTS" id="PR00364">
    <property type="entry name" value="DISEASERSIST"/>
</dbReference>
<evidence type="ECO:0000259" key="7">
    <source>
        <dbReference type="Pfam" id="PF18052"/>
    </source>
</evidence>
<keyword evidence="1" id="KW-0433">Leucine-rich repeat</keyword>
<dbReference type="Gene3D" id="3.80.10.10">
    <property type="entry name" value="Ribonuclease Inhibitor"/>
    <property type="match status" value="4"/>
</dbReference>
<organism evidence="11 12">
    <name type="scientific">Quercus lobata</name>
    <name type="common">Valley oak</name>
    <dbReference type="NCBI Taxonomy" id="97700"/>
    <lineage>
        <taxon>Eukaryota</taxon>
        <taxon>Viridiplantae</taxon>
        <taxon>Streptophyta</taxon>
        <taxon>Embryophyta</taxon>
        <taxon>Tracheophyta</taxon>
        <taxon>Spermatophyta</taxon>
        <taxon>Magnoliopsida</taxon>
        <taxon>eudicotyledons</taxon>
        <taxon>Gunneridae</taxon>
        <taxon>Pentapetalae</taxon>
        <taxon>rosids</taxon>
        <taxon>fabids</taxon>
        <taxon>Fagales</taxon>
        <taxon>Fagaceae</taxon>
        <taxon>Quercus</taxon>
    </lineage>
</organism>
<dbReference type="InterPro" id="IPR058922">
    <property type="entry name" value="WHD_DRP"/>
</dbReference>
<evidence type="ECO:0008006" key="13">
    <source>
        <dbReference type="Google" id="ProtNLM"/>
    </source>
</evidence>
<keyword evidence="5" id="KW-0067">ATP-binding</keyword>
<evidence type="ECO:0000256" key="5">
    <source>
        <dbReference type="ARBA" id="ARBA00022840"/>
    </source>
</evidence>
<dbReference type="Pfam" id="PF25019">
    <property type="entry name" value="LRR_R13L1-DRL21"/>
    <property type="match status" value="1"/>
</dbReference>
<dbReference type="InterPro" id="IPR042197">
    <property type="entry name" value="Apaf_helical"/>
</dbReference>
<dbReference type="InterPro" id="IPR032675">
    <property type="entry name" value="LRR_dom_sf"/>
</dbReference>
<proteinExistence type="predicted"/>
<feature type="domain" description="Disease resistance protein winged helix" evidence="9">
    <location>
        <begin position="430"/>
        <end position="498"/>
    </location>
</feature>
<feature type="domain" description="Disease resistance protein At4g27190-like leucine-rich repeats" evidence="8">
    <location>
        <begin position="874"/>
        <end position="998"/>
    </location>
</feature>
<dbReference type="Gene3D" id="1.10.10.10">
    <property type="entry name" value="Winged helix-like DNA-binding domain superfamily/Winged helix DNA-binding domain"/>
    <property type="match status" value="1"/>
</dbReference>
<dbReference type="AlphaFoldDB" id="A0A7N2LKQ9"/>